<proteinExistence type="predicted"/>
<evidence type="ECO:0000313" key="2">
    <source>
        <dbReference type="EMBL" id="TWE17083.1"/>
    </source>
</evidence>
<evidence type="ECO:0000313" key="3">
    <source>
        <dbReference type="Proteomes" id="UP000318416"/>
    </source>
</evidence>
<organism evidence="2 3">
    <name type="scientific">Kitasatospora atroaurantiaca</name>
    <dbReference type="NCBI Taxonomy" id="285545"/>
    <lineage>
        <taxon>Bacteria</taxon>
        <taxon>Bacillati</taxon>
        <taxon>Actinomycetota</taxon>
        <taxon>Actinomycetes</taxon>
        <taxon>Kitasatosporales</taxon>
        <taxon>Streptomycetaceae</taxon>
        <taxon>Kitasatospora</taxon>
    </lineage>
</organism>
<dbReference type="Pfam" id="PF19474">
    <property type="entry name" value="DUF6011"/>
    <property type="match status" value="1"/>
</dbReference>
<evidence type="ECO:0000256" key="1">
    <source>
        <dbReference type="SAM" id="MobiDB-lite"/>
    </source>
</evidence>
<keyword evidence="3" id="KW-1185">Reference proteome</keyword>
<sequence length="81" mass="9415">MTEQPALTRHRANAPTIDERPARGASSAETQEQLAVHVRCRRCRRPLHDPESRLLRLGRYCEHRDAQTRRYDVEQDVLPGL</sequence>
<dbReference type="InterPro" id="IPR046053">
    <property type="entry name" value="DUF6011"/>
</dbReference>
<dbReference type="RefSeq" id="WP_425461160.1">
    <property type="nucleotide sequence ID" value="NZ_BAAABR010000089.1"/>
</dbReference>
<feature type="region of interest" description="Disordered" evidence="1">
    <location>
        <begin position="1"/>
        <end position="31"/>
    </location>
</feature>
<accession>A0A561EN87</accession>
<comment type="caution">
    <text evidence="2">The sequence shown here is derived from an EMBL/GenBank/DDBJ whole genome shotgun (WGS) entry which is preliminary data.</text>
</comment>
<name>A0A561EN87_9ACTN</name>
<dbReference type="Proteomes" id="UP000318416">
    <property type="component" value="Unassembled WGS sequence"/>
</dbReference>
<protein>
    <submittedName>
        <fullName evidence="2">Uncharacterized protein</fullName>
    </submittedName>
</protein>
<dbReference type="AlphaFoldDB" id="A0A561EN87"/>
<gene>
    <name evidence="2" type="ORF">FB465_2088</name>
</gene>
<dbReference type="EMBL" id="VIVR01000001">
    <property type="protein sequence ID" value="TWE17083.1"/>
    <property type="molecule type" value="Genomic_DNA"/>
</dbReference>
<reference evidence="2 3" key="1">
    <citation type="submission" date="2019-06" db="EMBL/GenBank/DDBJ databases">
        <title>Sequencing the genomes of 1000 actinobacteria strains.</title>
        <authorList>
            <person name="Klenk H.-P."/>
        </authorList>
    </citation>
    <scope>NUCLEOTIDE SEQUENCE [LARGE SCALE GENOMIC DNA]</scope>
    <source>
        <strain evidence="2 3">DSM 41649</strain>
    </source>
</reference>